<dbReference type="Pfam" id="PF02348">
    <property type="entry name" value="CTP_transf_3"/>
    <property type="match status" value="1"/>
</dbReference>
<evidence type="ECO:0000313" key="3">
    <source>
        <dbReference type="EMBL" id="QJY37755.1"/>
    </source>
</evidence>
<dbReference type="SUPFAM" id="SSF53448">
    <property type="entry name" value="Nucleotide-diphospho-sugar transferases"/>
    <property type="match status" value="1"/>
</dbReference>
<keyword evidence="6" id="KW-1185">Reference proteome</keyword>
<dbReference type="Proteomes" id="UP001150001">
    <property type="component" value="Unassembled WGS sequence"/>
</dbReference>
<dbReference type="OrthoDB" id="9805604at2"/>
<evidence type="ECO:0000313" key="6">
    <source>
        <dbReference type="Proteomes" id="UP001150001"/>
    </source>
</evidence>
<dbReference type="EMBL" id="CP053541">
    <property type="protein sequence ID" value="QJY37755.1"/>
    <property type="molecule type" value="Genomic_DNA"/>
</dbReference>
<dbReference type="NCBIfam" id="TIGR03584">
    <property type="entry name" value="PseF"/>
    <property type="match status" value="1"/>
</dbReference>
<dbReference type="EC" id="2.7.7.81" evidence="1"/>
<evidence type="ECO:0000313" key="5">
    <source>
        <dbReference type="Proteomes" id="UP000501443"/>
    </source>
</evidence>
<dbReference type="InterPro" id="IPR020039">
    <property type="entry name" value="PseF"/>
</dbReference>
<dbReference type="InterPro" id="IPR029044">
    <property type="entry name" value="Nucleotide-diphossugar_trans"/>
</dbReference>
<dbReference type="EMBL" id="LUAX01000004">
    <property type="protein sequence ID" value="OAM98896.1"/>
    <property type="molecule type" value="Genomic_DNA"/>
</dbReference>
<reference evidence="3 5" key="2">
    <citation type="submission" date="2020-05" db="EMBL/GenBank/DDBJ databases">
        <title>First description outside Europe of the emergent pathogen for shellfish aquaculture Vibrio europaeus.</title>
        <authorList>
            <person name="Dubert J."/>
            <person name="Rojas R."/>
        </authorList>
    </citation>
    <scope>NUCLEOTIDE SEQUENCE [LARGE SCALE GENOMIC DNA]</scope>
    <source>
        <strain evidence="3 5">NPI-1</strain>
    </source>
</reference>
<evidence type="ECO:0000313" key="1">
    <source>
        <dbReference type="EMBL" id="MDC5743128.1"/>
    </source>
</evidence>
<evidence type="ECO:0000313" key="2">
    <source>
        <dbReference type="EMBL" id="OAM98896.1"/>
    </source>
</evidence>
<protein>
    <submittedName>
        <fullName evidence="2">Pseudaminic acid cytidylyltransferase</fullName>
        <ecNumber evidence="1">2.7.7.81</ecNumber>
    </submittedName>
</protein>
<accession>A0A178JBV2</accession>
<dbReference type="CDD" id="cd02513">
    <property type="entry name" value="CMP-NeuAc_Synthase"/>
    <property type="match status" value="1"/>
</dbReference>
<dbReference type="Gene3D" id="3.90.550.10">
    <property type="entry name" value="Spore Coat Polysaccharide Biosynthesis Protein SpsA, Chain A"/>
    <property type="match status" value="1"/>
</dbReference>
<evidence type="ECO:0000313" key="4">
    <source>
        <dbReference type="Proteomes" id="UP000094761"/>
    </source>
</evidence>
<name>A0A178JBV2_9VIBR</name>
<dbReference type="Proteomes" id="UP000501443">
    <property type="component" value="Chromosome 1"/>
</dbReference>
<dbReference type="GO" id="GO:0008781">
    <property type="term" value="F:N-acylneuraminate cytidylyltransferase activity"/>
    <property type="evidence" value="ECO:0007669"/>
    <property type="project" value="TreeGrafter"/>
</dbReference>
<organism evidence="2 4">
    <name type="scientific">Vibrio europaeus</name>
    <dbReference type="NCBI Taxonomy" id="300876"/>
    <lineage>
        <taxon>Bacteria</taxon>
        <taxon>Pseudomonadati</taxon>
        <taxon>Pseudomonadota</taxon>
        <taxon>Gammaproteobacteria</taxon>
        <taxon>Vibrionales</taxon>
        <taxon>Vibrionaceae</taxon>
        <taxon>Vibrio</taxon>
        <taxon>Vibrio oreintalis group</taxon>
    </lineage>
</organism>
<reference evidence="2 4" key="1">
    <citation type="submission" date="2016-03" db="EMBL/GenBank/DDBJ databases">
        <title>Draft genome sequence of the Vibrio tubiashii subs. europaeus.</title>
        <authorList>
            <person name="Spinard E."/>
            <person name="Dubert J."/>
            <person name="Nelson D.R."/>
            <person name="Barja J.L."/>
        </authorList>
    </citation>
    <scope>NUCLEOTIDE SEQUENCE [LARGE SCALE GENOMIC DNA]</scope>
    <source>
        <strain evidence="4">PP-638</strain>
        <strain evidence="2">PP2-638</strain>
    </source>
</reference>
<dbReference type="EMBL" id="JAPFIT010000032">
    <property type="protein sequence ID" value="MDC5743128.1"/>
    <property type="molecule type" value="Genomic_DNA"/>
</dbReference>
<dbReference type="InterPro" id="IPR050793">
    <property type="entry name" value="CMP-NeuNAc_synthase"/>
</dbReference>
<keyword evidence="2" id="KW-0808">Transferase</keyword>
<dbReference type="PANTHER" id="PTHR21485:SF6">
    <property type="entry name" value="N-ACYLNEURAMINATE CYTIDYLYLTRANSFERASE-RELATED"/>
    <property type="match status" value="1"/>
</dbReference>
<dbReference type="Proteomes" id="UP000094761">
    <property type="component" value="Unassembled WGS sequence"/>
</dbReference>
<proteinExistence type="predicted"/>
<dbReference type="GeneID" id="78076620"/>
<sequence length="229" mass="25828">MRVAIIPARGGSKRIPRKNIKLFHGKPMIAYSIQAALQSGCFDKVIVSTDDQEIAQVARQYGADIPFIRPASISDDYATTIDVINHAVKWCEAEGWAIDAVCCLYATAPFVQPKDLQKGLEKLESEPHCKYVFSATEFPFPIQRAIKLSSDGKVSMFSSEYENTRSQDLESAYHDAGQFYWGRKSAFLNRDSFFSSHSKVVLLPRARVQDIDTKDDWEFAELLYSLIEA</sequence>
<dbReference type="AlphaFoldDB" id="A0A178JBV2"/>
<dbReference type="PANTHER" id="PTHR21485">
    <property type="entry name" value="HAD SUPERFAMILY MEMBERS CMAS AND KDSC"/>
    <property type="match status" value="1"/>
</dbReference>
<reference evidence="1" key="3">
    <citation type="submission" date="2022-11" db="EMBL/GenBank/DDBJ databases">
        <title>Role of the vibriolysin VemA secreted by the emergent pathogen Vibrio europaeus in the colonization of Manila clam mucus.</title>
        <authorList>
            <person name="Martinez C."/>
            <person name="Rodriguez S."/>
            <person name="Vences A."/>
            <person name="Barja J.L."/>
            <person name="Toranzo A.E."/>
            <person name="Dubert J."/>
        </authorList>
    </citation>
    <scope>NUCLEOTIDE SEQUENCE</scope>
    <source>
        <strain evidence="1">3454</strain>
    </source>
</reference>
<keyword evidence="2" id="KW-0548">Nucleotidyltransferase</keyword>
<dbReference type="RefSeq" id="WP_069667769.1">
    <property type="nucleotide sequence ID" value="NZ_CP053541.1"/>
</dbReference>
<dbReference type="InterPro" id="IPR003329">
    <property type="entry name" value="Cytidylyl_trans"/>
</dbReference>
<gene>
    <name evidence="1" type="primary">pseF</name>
    <name evidence="2" type="ORF">AZ468_12970</name>
    <name evidence="3" type="ORF">HOO69_14755</name>
    <name evidence="1" type="ORF">OPW20_24005</name>
</gene>